<sequence length="88" mass="9899">MDVQKEYDEVSHIAMPHFMWCAGLPEHVCNSVKCFLTQRTFSIRVAGHATGGFNTKRGVPQGSVLARFLFNLTKLLFEWVLAAISDID</sequence>
<proteinExistence type="predicted"/>
<name>A0ACB8C583_DERSI</name>
<gene>
    <name evidence="1" type="ORF">HPB49_020198</name>
</gene>
<dbReference type="EMBL" id="CM023478">
    <property type="protein sequence ID" value="KAH7933998.1"/>
    <property type="molecule type" value="Genomic_DNA"/>
</dbReference>
<accession>A0ACB8C583</accession>
<dbReference type="Proteomes" id="UP000821865">
    <property type="component" value="Chromosome 9"/>
</dbReference>
<comment type="caution">
    <text evidence="1">The sequence shown here is derived from an EMBL/GenBank/DDBJ whole genome shotgun (WGS) entry which is preliminary data.</text>
</comment>
<evidence type="ECO:0000313" key="1">
    <source>
        <dbReference type="EMBL" id="KAH7933998.1"/>
    </source>
</evidence>
<evidence type="ECO:0000313" key="2">
    <source>
        <dbReference type="Proteomes" id="UP000821865"/>
    </source>
</evidence>
<protein>
    <submittedName>
        <fullName evidence="1">Uncharacterized protein</fullName>
    </submittedName>
</protein>
<keyword evidence="2" id="KW-1185">Reference proteome</keyword>
<reference evidence="1" key="1">
    <citation type="submission" date="2020-05" db="EMBL/GenBank/DDBJ databases">
        <title>Large-scale comparative analyses of tick genomes elucidate their genetic diversity and vector capacities.</title>
        <authorList>
            <person name="Jia N."/>
            <person name="Wang J."/>
            <person name="Shi W."/>
            <person name="Du L."/>
            <person name="Sun Y."/>
            <person name="Zhan W."/>
            <person name="Jiang J."/>
            <person name="Wang Q."/>
            <person name="Zhang B."/>
            <person name="Ji P."/>
            <person name="Sakyi L.B."/>
            <person name="Cui X."/>
            <person name="Yuan T."/>
            <person name="Jiang B."/>
            <person name="Yang W."/>
            <person name="Lam T.T.-Y."/>
            <person name="Chang Q."/>
            <person name="Ding S."/>
            <person name="Wang X."/>
            <person name="Zhu J."/>
            <person name="Ruan X."/>
            <person name="Zhao L."/>
            <person name="Wei J."/>
            <person name="Que T."/>
            <person name="Du C."/>
            <person name="Cheng J."/>
            <person name="Dai P."/>
            <person name="Han X."/>
            <person name="Huang E."/>
            <person name="Gao Y."/>
            <person name="Liu J."/>
            <person name="Shao H."/>
            <person name="Ye R."/>
            <person name="Li L."/>
            <person name="Wei W."/>
            <person name="Wang X."/>
            <person name="Wang C."/>
            <person name="Yang T."/>
            <person name="Huo Q."/>
            <person name="Li W."/>
            <person name="Guo W."/>
            <person name="Chen H."/>
            <person name="Zhou L."/>
            <person name="Ni X."/>
            <person name="Tian J."/>
            <person name="Zhou Y."/>
            <person name="Sheng Y."/>
            <person name="Liu T."/>
            <person name="Pan Y."/>
            <person name="Xia L."/>
            <person name="Li J."/>
            <person name="Zhao F."/>
            <person name="Cao W."/>
        </authorList>
    </citation>
    <scope>NUCLEOTIDE SEQUENCE</scope>
    <source>
        <strain evidence="1">Dsil-2018</strain>
    </source>
</reference>
<organism evidence="1 2">
    <name type="scientific">Dermacentor silvarum</name>
    <name type="common">Tick</name>
    <dbReference type="NCBI Taxonomy" id="543639"/>
    <lineage>
        <taxon>Eukaryota</taxon>
        <taxon>Metazoa</taxon>
        <taxon>Ecdysozoa</taxon>
        <taxon>Arthropoda</taxon>
        <taxon>Chelicerata</taxon>
        <taxon>Arachnida</taxon>
        <taxon>Acari</taxon>
        <taxon>Parasitiformes</taxon>
        <taxon>Ixodida</taxon>
        <taxon>Ixodoidea</taxon>
        <taxon>Ixodidae</taxon>
        <taxon>Rhipicephalinae</taxon>
        <taxon>Dermacentor</taxon>
    </lineage>
</organism>